<dbReference type="InterPro" id="IPR029068">
    <property type="entry name" value="Glyas_Bleomycin-R_OHBP_Dase"/>
</dbReference>
<evidence type="ECO:0000313" key="10">
    <source>
        <dbReference type="Proteomes" id="UP001596432"/>
    </source>
</evidence>
<dbReference type="PANTHER" id="PTHR43279">
    <property type="entry name" value="CATECHOL-2,3-DIOXYGENASE"/>
    <property type="match status" value="1"/>
</dbReference>
<dbReference type="AlphaFoldDB" id="A0ABD5XYY1"/>
<evidence type="ECO:0000256" key="6">
    <source>
        <dbReference type="ARBA" id="ARBA00023002"/>
    </source>
</evidence>
<dbReference type="RefSeq" id="WP_274324309.1">
    <property type="nucleotide sequence ID" value="NZ_CP118158.1"/>
</dbReference>
<evidence type="ECO:0000256" key="5">
    <source>
        <dbReference type="ARBA" id="ARBA00022964"/>
    </source>
</evidence>
<protein>
    <submittedName>
        <fullName evidence="9">VOC family protein</fullName>
    </submittedName>
</protein>
<feature type="domain" description="VOC" evidence="8">
    <location>
        <begin position="17"/>
        <end position="133"/>
    </location>
</feature>
<comment type="caution">
    <text evidence="9">The sequence shown here is derived from an EMBL/GenBank/DDBJ whole genome shotgun (WGS) entry which is preliminary data.</text>
</comment>
<dbReference type="InterPro" id="IPR018146">
    <property type="entry name" value="Glyoxalase_1_CS"/>
</dbReference>
<keyword evidence="4" id="KW-0058">Aromatic hydrocarbons catabolism</keyword>
<dbReference type="PANTHER" id="PTHR43279:SF1">
    <property type="entry name" value="CATECHOL-2,3-DIOXYGENASE"/>
    <property type="match status" value="1"/>
</dbReference>
<dbReference type="PROSITE" id="PS51819">
    <property type="entry name" value="VOC"/>
    <property type="match status" value="1"/>
</dbReference>
<evidence type="ECO:0000259" key="8">
    <source>
        <dbReference type="PROSITE" id="PS51819"/>
    </source>
</evidence>
<dbReference type="Gene3D" id="3.10.180.10">
    <property type="entry name" value="2,3-Dihydroxybiphenyl 1,2-Dioxygenase, domain 1"/>
    <property type="match status" value="1"/>
</dbReference>
<sequence length="156" mass="17133">MTDESATDGAGPTHPHAVGHVHLKVRDLERALAFYRSVLGLDVTEREGRYVFLSWGERHHDVALQEVGAGADGPGPGVGLYHVAFEVEAPSALAAVFERLRDREVQVSPVDHGISKALYFADPDGNGIEVYLDTRESRAETAWRGRNERFDPTELA</sequence>
<name>A0ABD5XYY1_9EURY</name>
<dbReference type="EMBL" id="JBHTAS010000001">
    <property type="protein sequence ID" value="MFC7138695.1"/>
    <property type="molecule type" value="Genomic_DNA"/>
</dbReference>
<keyword evidence="7" id="KW-0408">Iron</keyword>
<dbReference type="InterPro" id="IPR000486">
    <property type="entry name" value="Xdiol_ring_cleave_dOase_1/2"/>
</dbReference>
<reference evidence="9 10" key="1">
    <citation type="journal article" date="2019" name="Int. J. Syst. Evol. Microbiol.">
        <title>The Global Catalogue of Microorganisms (GCM) 10K type strain sequencing project: providing services to taxonomists for standard genome sequencing and annotation.</title>
        <authorList>
            <consortium name="The Broad Institute Genomics Platform"/>
            <consortium name="The Broad Institute Genome Sequencing Center for Infectious Disease"/>
            <person name="Wu L."/>
            <person name="Ma J."/>
        </authorList>
    </citation>
    <scope>NUCLEOTIDE SEQUENCE [LARGE SCALE GENOMIC DNA]</scope>
    <source>
        <strain evidence="9 10">XZYJT29</strain>
    </source>
</reference>
<keyword evidence="3" id="KW-0479">Metal-binding</keyword>
<dbReference type="GeneID" id="78818936"/>
<evidence type="ECO:0000256" key="7">
    <source>
        <dbReference type="ARBA" id="ARBA00023004"/>
    </source>
</evidence>
<dbReference type="InterPro" id="IPR004360">
    <property type="entry name" value="Glyas_Fos-R_dOase_dom"/>
</dbReference>
<dbReference type="Pfam" id="PF00903">
    <property type="entry name" value="Glyoxalase"/>
    <property type="match status" value="1"/>
</dbReference>
<gene>
    <name evidence="9" type="ORF">ACFQMA_02445</name>
</gene>
<evidence type="ECO:0000256" key="4">
    <source>
        <dbReference type="ARBA" id="ARBA00022797"/>
    </source>
</evidence>
<keyword evidence="10" id="KW-1185">Reference proteome</keyword>
<evidence type="ECO:0000256" key="1">
    <source>
        <dbReference type="ARBA" id="ARBA00001954"/>
    </source>
</evidence>
<comment type="similarity">
    <text evidence="2">Belongs to the extradiol ring-cleavage dioxygenase family.</text>
</comment>
<dbReference type="PROSITE" id="PS00082">
    <property type="entry name" value="EXTRADIOL_DIOXYGENAS"/>
    <property type="match status" value="1"/>
</dbReference>
<dbReference type="InterPro" id="IPR037523">
    <property type="entry name" value="VOC_core"/>
</dbReference>
<evidence type="ECO:0000256" key="2">
    <source>
        <dbReference type="ARBA" id="ARBA00008784"/>
    </source>
</evidence>
<dbReference type="GO" id="GO:0046872">
    <property type="term" value="F:metal ion binding"/>
    <property type="evidence" value="ECO:0007669"/>
    <property type="project" value="UniProtKB-KW"/>
</dbReference>
<organism evidence="9 10">
    <name type="scientific">Halosimplex aquaticum</name>
    <dbReference type="NCBI Taxonomy" id="3026162"/>
    <lineage>
        <taxon>Archaea</taxon>
        <taxon>Methanobacteriati</taxon>
        <taxon>Methanobacteriota</taxon>
        <taxon>Stenosarchaea group</taxon>
        <taxon>Halobacteria</taxon>
        <taxon>Halobacteriales</taxon>
        <taxon>Haloarculaceae</taxon>
        <taxon>Halosimplex</taxon>
    </lineage>
</organism>
<accession>A0ABD5XYY1</accession>
<dbReference type="GO" id="GO:0051213">
    <property type="term" value="F:dioxygenase activity"/>
    <property type="evidence" value="ECO:0007669"/>
    <property type="project" value="UniProtKB-KW"/>
</dbReference>
<evidence type="ECO:0000313" key="9">
    <source>
        <dbReference type="EMBL" id="MFC7138695.1"/>
    </source>
</evidence>
<comment type="cofactor">
    <cofactor evidence="1">
        <name>Fe(2+)</name>
        <dbReference type="ChEBI" id="CHEBI:29033"/>
    </cofactor>
</comment>
<proteinExistence type="inferred from homology"/>
<keyword evidence="5" id="KW-0223">Dioxygenase</keyword>
<keyword evidence="6" id="KW-0560">Oxidoreductase</keyword>
<dbReference type="SUPFAM" id="SSF54593">
    <property type="entry name" value="Glyoxalase/Bleomycin resistance protein/Dihydroxybiphenyl dioxygenase"/>
    <property type="match status" value="1"/>
</dbReference>
<dbReference type="PROSITE" id="PS00934">
    <property type="entry name" value="GLYOXALASE_I_1"/>
    <property type="match status" value="1"/>
</dbReference>
<evidence type="ECO:0000256" key="3">
    <source>
        <dbReference type="ARBA" id="ARBA00022723"/>
    </source>
</evidence>
<dbReference type="Proteomes" id="UP001596432">
    <property type="component" value="Unassembled WGS sequence"/>
</dbReference>